<feature type="transmembrane region" description="Helical" evidence="3">
    <location>
        <begin position="85"/>
        <end position="105"/>
    </location>
</feature>
<feature type="transmembrane region" description="Helical" evidence="3">
    <location>
        <begin position="55"/>
        <end position="73"/>
    </location>
</feature>
<comment type="subcellular location">
    <subcellularLocation>
        <location evidence="3">Membrane</location>
        <topology evidence="3">Single-pass type II membrane protein</topology>
    </subcellularLocation>
</comment>
<evidence type="ECO:0000313" key="6">
    <source>
        <dbReference type="Proteomes" id="UP000760545"/>
    </source>
</evidence>
<evidence type="ECO:0000256" key="1">
    <source>
        <dbReference type="ARBA" id="ARBA00009370"/>
    </source>
</evidence>
<keyword evidence="3" id="KW-0645">Protease</keyword>
<feature type="transmembrane region" description="Helical" evidence="3">
    <location>
        <begin position="125"/>
        <end position="144"/>
    </location>
</feature>
<feature type="transmembrane region" description="Helical" evidence="3">
    <location>
        <begin position="6"/>
        <end position="25"/>
    </location>
</feature>
<reference evidence="5 6" key="1">
    <citation type="submission" date="2020-03" db="EMBL/GenBank/DDBJ databases">
        <title>Tamlana sp. nov, isolated from XXX.</title>
        <authorList>
            <person name="Cao W.R."/>
        </authorList>
    </citation>
    <scope>NUCLEOTIDE SEQUENCE [LARGE SCALE GENOMIC DNA]</scope>
    <source>
        <strain evidence="5 6">HST1-43</strain>
    </source>
</reference>
<dbReference type="PANTHER" id="PTHR43390">
    <property type="entry name" value="SIGNAL PEPTIDASE I"/>
    <property type="match status" value="1"/>
</dbReference>
<feature type="transmembrane region" description="Helical" evidence="3">
    <location>
        <begin position="496"/>
        <end position="513"/>
    </location>
</feature>
<keyword evidence="3" id="KW-0812">Transmembrane</keyword>
<protein>
    <recommendedName>
        <fullName evidence="2 3">Signal peptidase I</fullName>
        <ecNumber evidence="3">3.4.21.89</ecNumber>
    </recommendedName>
</protein>
<evidence type="ECO:0000256" key="2">
    <source>
        <dbReference type="ARBA" id="ARBA00019232"/>
    </source>
</evidence>
<keyword evidence="6" id="KW-1185">Reference proteome</keyword>
<name>A0ABX1DDU1_9FLAO</name>
<feature type="domain" description="Peptidase S26" evidence="4">
    <location>
        <begin position="124"/>
        <end position="291"/>
    </location>
</feature>
<comment type="catalytic activity">
    <reaction evidence="3">
        <text>Cleavage of hydrophobic, N-terminal signal or leader sequences from secreted and periplasmic proteins.</text>
        <dbReference type="EC" id="3.4.21.89"/>
    </reaction>
</comment>
<comment type="caution">
    <text evidence="3">Lacks conserved residue(s) required for the propagation of feature annotation.</text>
</comment>
<dbReference type="Gene3D" id="2.10.109.10">
    <property type="entry name" value="Umud Fragment, subunit A"/>
    <property type="match status" value="2"/>
</dbReference>
<dbReference type="NCBIfam" id="TIGR02227">
    <property type="entry name" value="sigpep_I_bact"/>
    <property type="match status" value="1"/>
</dbReference>
<dbReference type="InterPro" id="IPR019533">
    <property type="entry name" value="Peptidase_S26"/>
</dbReference>
<dbReference type="Pfam" id="PF10502">
    <property type="entry name" value="Peptidase_S26"/>
    <property type="match status" value="2"/>
</dbReference>
<dbReference type="InterPro" id="IPR000223">
    <property type="entry name" value="Pept_S26A_signal_pept_1"/>
</dbReference>
<dbReference type="InterPro" id="IPR036286">
    <property type="entry name" value="LexA/Signal_pep-like_sf"/>
</dbReference>
<evidence type="ECO:0000259" key="4">
    <source>
        <dbReference type="Pfam" id="PF10502"/>
    </source>
</evidence>
<comment type="similarity">
    <text evidence="1 3">Belongs to the peptidase S26 family.</text>
</comment>
<dbReference type="EMBL" id="JAAVJS010000022">
    <property type="protein sequence ID" value="NJX16508.1"/>
    <property type="molecule type" value="Genomic_DNA"/>
</dbReference>
<keyword evidence="3" id="KW-1133">Transmembrane helix</keyword>
<dbReference type="PANTHER" id="PTHR43390:SF1">
    <property type="entry name" value="CHLOROPLAST PROCESSING PEPTIDASE"/>
    <property type="match status" value="1"/>
</dbReference>
<dbReference type="CDD" id="cd06530">
    <property type="entry name" value="S26_SPase_I"/>
    <property type="match status" value="2"/>
</dbReference>
<proteinExistence type="inferred from homology"/>
<organism evidence="5 6">
    <name type="scientific">Tamlana crocina</name>
    <dbReference type="NCBI Taxonomy" id="393006"/>
    <lineage>
        <taxon>Bacteria</taxon>
        <taxon>Pseudomonadati</taxon>
        <taxon>Bacteroidota</taxon>
        <taxon>Flavobacteriia</taxon>
        <taxon>Flavobacteriales</taxon>
        <taxon>Flavobacteriaceae</taxon>
        <taxon>Tamlana</taxon>
    </lineage>
</organism>
<comment type="caution">
    <text evidence="5">The sequence shown here is derived from an EMBL/GenBank/DDBJ whole genome shotgun (WGS) entry which is preliminary data.</text>
</comment>
<dbReference type="InterPro" id="IPR043739">
    <property type="entry name" value="DUF5684"/>
</dbReference>
<dbReference type="GO" id="GO:0009003">
    <property type="term" value="F:signal peptidase activity"/>
    <property type="evidence" value="ECO:0007669"/>
    <property type="project" value="UniProtKB-EC"/>
</dbReference>
<feature type="domain" description="Peptidase S26" evidence="4">
    <location>
        <begin position="398"/>
        <end position="474"/>
    </location>
</feature>
<keyword evidence="3 5" id="KW-0378">Hydrolase</keyword>
<dbReference type="PRINTS" id="PR00727">
    <property type="entry name" value="LEADERPTASE"/>
</dbReference>
<evidence type="ECO:0000256" key="3">
    <source>
        <dbReference type="RuleBase" id="RU362042"/>
    </source>
</evidence>
<dbReference type="EC" id="3.4.21.89" evidence="3"/>
<accession>A0ABX1DDU1</accession>
<keyword evidence="3" id="KW-0472">Membrane</keyword>
<dbReference type="RefSeq" id="WP_167919154.1">
    <property type="nucleotide sequence ID" value="NZ_JAAVJS010000022.1"/>
</dbReference>
<dbReference type="SUPFAM" id="SSF51306">
    <property type="entry name" value="LexA/Signal peptidase"/>
    <property type="match status" value="1"/>
</dbReference>
<sequence>MTWSQWFIFILIIQVIHGLGTWKLYIKAGRQAWEAFVPVYNAVVLMKIINRPWWWIFLLFLPIVNLIMFPVIWVETARSFGKNTYLDTFLAVITLGFYNYYLNYAADVTHVKDRSLQPKSGSGEWTSSILFAIVAATIVHTYFIQPFTIPSSSLEKSLLVGDFLFVSKFHYGARVPMTTIAAPMVHDTIPKLGTKSYLFDDHKGSNSWKNKLQLPYLRLPGFEDIERNDIVVFNQPADTLLDMNDFHPDRNYYKPIDKKTNLVKRCVGVAGDTLEIRDGYVYINGKQNELPDRAHLQFSYFVQPKTNQFNPKFIKERYDITDGFGIINNQNTYYFSAISDEALAKFKNHPNVVSITPNIKEKGVRDPNIFPHHPDYNWNVDQFGPLYIPEEGKTININLNNLPLYKRAITEYEGNTLQVKGNQILINGKVTDQYTFKQNYYWMMGDNRHNSIDARAWGFVPFNHVVGKPVFIWMSWDGASPRWERFFTTVSGEGKATSYLIPFLILLAGWIGFSKWRKHKKANS</sequence>
<evidence type="ECO:0000313" key="5">
    <source>
        <dbReference type="EMBL" id="NJX16508.1"/>
    </source>
</evidence>
<gene>
    <name evidence="5" type="primary">lepB</name>
    <name evidence="5" type="ORF">HC176_13520</name>
</gene>
<dbReference type="Pfam" id="PF18936">
    <property type="entry name" value="DUF5684"/>
    <property type="match status" value="1"/>
</dbReference>
<dbReference type="Proteomes" id="UP000760545">
    <property type="component" value="Unassembled WGS sequence"/>
</dbReference>